<dbReference type="AlphaFoldDB" id="I3EGZ7"/>
<feature type="non-terminal residue" evidence="1">
    <location>
        <position position="1"/>
    </location>
</feature>
<reference evidence="1" key="1">
    <citation type="submission" date="2011-01" db="EMBL/GenBank/DDBJ databases">
        <title>The Genome Sequence of Nematocida parisii strain ERTm3.</title>
        <authorList>
            <consortium name="The Broad Institute Genome Sequencing Platform"/>
            <consortium name="The Broad Institute Genome Sequencing Center for Infectious Disease"/>
            <person name="Cuomo C."/>
            <person name="Troemel E."/>
            <person name="Young S.K."/>
            <person name="Zeng Q."/>
            <person name="Gargeya S."/>
            <person name="Fitzgerald M."/>
            <person name="Haas B."/>
            <person name="Abouelleil A."/>
            <person name="Alvarado L."/>
            <person name="Arachchi H.M."/>
            <person name="Berlin A."/>
            <person name="Chapman S.B."/>
            <person name="Gearin G."/>
            <person name="Goldberg J."/>
            <person name="Griggs A."/>
            <person name="Gujja S."/>
            <person name="Hansen M."/>
            <person name="Heiman D."/>
            <person name="Howarth C."/>
            <person name="Larimer J."/>
            <person name="Lui A."/>
            <person name="MacDonald P.J.P."/>
            <person name="McCowen C."/>
            <person name="Montmayeur A."/>
            <person name="Murphy C."/>
            <person name="Neiman D."/>
            <person name="Pearson M."/>
            <person name="Priest M."/>
            <person name="Roberts A."/>
            <person name="Saif S."/>
            <person name="Shea T."/>
            <person name="Sisk P."/>
            <person name="Stolte C."/>
            <person name="Sykes S."/>
            <person name="Wortman J."/>
            <person name="Nusbaum C."/>
            <person name="Birren B."/>
        </authorList>
    </citation>
    <scope>NUCLEOTIDE SEQUENCE</scope>
    <source>
        <strain evidence="1">ERTm3</strain>
    </source>
</reference>
<dbReference type="HOGENOM" id="CLU_1122363_0_0_1"/>
<dbReference type="VEuPathDB" id="MicrosporidiaDB:NEQG_01184"/>
<protein>
    <submittedName>
        <fullName evidence="1">Uncharacterized protein</fullName>
    </submittedName>
</protein>
<proteinExistence type="predicted"/>
<organism evidence="1 2">
    <name type="scientific">Nematocida parisii (strain ERTm3)</name>
    <name type="common">Nematode killer fungus</name>
    <dbReference type="NCBI Taxonomy" id="935791"/>
    <lineage>
        <taxon>Eukaryota</taxon>
        <taxon>Fungi</taxon>
        <taxon>Fungi incertae sedis</taxon>
        <taxon>Microsporidia</taxon>
        <taxon>Nematocida</taxon>
    </lineage>
</organism>
<gene>
    <name evidence="1" type="ORF">NEQG_01184</name>
</gene>
<dbReference type="EMBL" id="GL870878">
    <property type="protein sequence ID" value="EIJ88494.1"/>
    <property type="molecule type" value="Genomic_DNA"/>
</dbReference>
<evidence type="ECO:0000313" key="1">
    <source>
        <dbReference type="EMBL" id="EIJ88494.1"/>
    </source>
</evidence>
<keyword evidence="2" id="KW-1185">Reference proteome</keyword>
<evidence type="ECO:0000313" key="2">
    <source>
        <dbReference type="Proteomes" id="UP000002872"/>
    </source>
</evidence>
<dbReference type="InParanoid" id="I3EGZ7"/>
<sequence>ESFKELNTLLKKRESQNMLFKKVKLYMKELILSLSKKYIIEENSEFPSRKVKIEILSMSKRLNNNEQMDILGEVVITYSYLNLEGGIKLNHTIEHLWTESFPSSASILTDIKINEISNNKNIIENEPEKTLTDFLLIHCVEKILSEEEGSSNYSEENIDLLGKNIYFYPIEKLFLYNTFKKAKDRINMIHYIRKCLIGYPLEETDPWARLLSNMIGSLPLNNLNTVNRVFSIHYIEEGYTKVSVQKLV</sequence>
<dbReference type="Proteomes" id="UP000002872">
    <property type="component" value="Unassembled WGS sequence"/>
</dbReference>
<accession>I3EGZ7</accession>
<name>I3EGZ7_NEMP3</name>